<evidence type="ECO:0000313" key="2">
    <source>
        <dbReference type="EMBL" id="EFJ27413.1"/>
    </source>
</evidence>
<dbReference type="GO" id="GO:0071944">
    <property type="term" value="C:cell periphery"/>
    <property type="evidence" value="ECO:0000318"/>
    <property type="project" value="GO_Central"/>
</dbReference>
<organism evidence="3">
    <name type="scientific">Selaginella moellendorffii</name>
    <name type="common">Spikemoss</name>
    <dbReference type="NCBI Taxonomy" id="88036"/>
    <lineage>
        <taxon>Eukaryota</taxon>
        <taxon>Viridiplantae</taxon>
        <taxon>Streptophyta</taxon>
        <taxon>Embryophyta</taxon>
        <taxon>Tracheophyta</taxon>
        <taxon>Lycopodiopsida</taxon>
        <taxon>Selaginellales</taxon>
        <taxon>Selaginellaceae</taxon>
        <taxon>Selaginella</taxon>
    </lineage>
</organism>
<accession>D8RKB7</accession>
<dbReference type="OMA" id="TISHAYH"/>
<evidence type="ECO:0000313" key="3">
    <source>
        <dbReference type="Proteomes" id="UP000001514"/>
    </source>
</evidence>
<dbReference type="FunCoup" id="D8RKB7">
    <property type="interactions" value="221"/>
</dbReference>
<evidence type="ECO:0008006" key="4">
    <source>
        <dbReference type="Google" id="ProtNLM"/>
    </source>
</evidence>
<dbReference type="Gramene" id="EFJ27413">
    <property type="protein sequence ID" value="EFJ27413"/>
    <property type="gene ID" value="SELMODRAFT_412181"/>
</dbReference>
<reference evidence="2 3" key="1">
    <citation type="journal article" date="2011" name="Science">
        <title>The Selaginella genome identifies genetic changes associated with the evolution of vascular plants.</title>
        <authorList>
            <person name="Banks J.A."/>
            <person name="Nishiyama T."/>
            <person name="Hasebe M."/>
            <person name="Bowman J.L."/>
            <person name="Gribskov M."/>
            <person name="dePamphilis C."/>
            <person name="Albert V.A."/>
            <person name="Aono N."/>
            <person name="Aoyama T."/>
            <person name="Ambrose B.A."/>
            <person name="Ashton N.W."/>
            <person name="Axtell M.J."/>
            <person name="Barker E."/>
            <person name="Barker M.S."/>
            <person name="Bennetzen J.L."/>
            <person name="Bonawitz N.D."/>
            <person name="Chapple C."/>
            <person name="Cheng C."/>
            <person name="Correa L.G."/>
            <person name="Dacre M."/>
            <person name="DeBarry J."/>
            <person name="Dreyer I."/>
            <person name="Elias M."/>
            <person name="Engstrom E.M."/>
            <person name="Estelle M."/>
            <person name="Feng L."/>
            <person name="Finet C."/>
            <person name="Floyd S.K."/>
            <person name="Frommer W.B."/>
            <person name="Fujita T."/>
            <person name="Gramzow L."/>
            <person name="Gutensohn M."/>
            <person name="Harholt J."/>
            <person name="Hattori M."/>
            <person name="Heyl A."/>
            <person name="Hirai T."/>
            <person name="Hiwatashi Y."/>
            <person name="Ishikawa M."/>
            <person name="Iwata M."/>
            <person name="Karol K.G."/>
            <person name="Koehler B."/>
            <person name="Kolukisaoglu U."/>
            <person name="Kubo M."/>
            <person name="Kurata T."/>
            <person name="Lalonde S."/>
            <person name="Li K."/>
            <person name="Li Y."/>
            <person name="Litt A."/>
            <person name="Lyons E."/>
            <person name="Manning G."/>
            <person name="Maruyama T."/>
            <person name="Michael T.P."/>
            <person name="Mikami K."/>
            <person name="Miyazaki S."/>
            <person name="Morinaga S."/>
            <person name="Murata T."/>
            <person name="Mueller-Roeber B."/>
            <person name="Nelson D.R."/>
            <person name="Obara M."/>
            <person name="Oguri Y."/>
            <person name="Olmstead R.G."/>
            <person name="Onodera N."/>
            <person name="Petersen B.L."/>
            <person name="Pils B."/>
            <person name="Prigge M."/>
            <person name="Rensing S.A."/>
            <person name="Riano-Pachon D.M."/>
            <person name="Roberts A.W."/>
            <person name="Sato Y."/>
            <person name="Scheller H.V."/>
            <person name="Schulz B."/>
            <person name="Schulz C."/>
            <person name="Shakirov E.V."/>
            <person name="Shibagaki N."/>
            <person name="Shinohara N."/>
            <person name="Shippen D.E."/>
            <person name="Soerensen I."/>
            <person name="Sotooka R."/>
            <person name="Sugimoto N."/>
            <person name="Sugita M."/>
            <person name="Sumikawa N."/>
            <person name="Tanurdzic M."/>
            <person name="Theissen G."/>
            <person name="Ulvskov P."/>
            <person name="Wakazuki S."/>
            <person name="Weng J.K."/>
            <person name="Willats W.W."/>
            <person name="Wipf D."/>
            <person name="Wolf P.G."/>
            <person name="Yang L."/>
            <person name="Zimmer A.D."/>
            <person name="Zhu Q."/>
            <person name="Mitros T."/>
            <person name="Hellsten U."/>
            <person name="Loque D."/>
            <person name="Otillar R."/>
            <person name="Salamov A."/>
            <person name="Schmutz J."/>
            <person name="Shapiro H."/>
            <person name="Lindquist E."/>
            <person name="Lucas S."/>
            <person name="Rokhsar D."/>
            <person name="Grigoriev I.V."/>
        </authorList>
    </citation>
    <scope>NUCLEOTIDE SEQUENCE [LARGE SCALE GENOMIC DNA]</scope>
</reference>
<dbReference type="PANTHER" id="PTHR33470:SF29">
    <property type="entry name" value="POLLEN OLE E 1 ALLERGEN AND EXTENSIN FAMILY PROTEIN"/>
    <property type="match status" value="1"/>
</dbReference>
<keyword evidence="1" id="KW-0732">Signal</keyword>
<dbReference type="KEGG" id="smo:SELMODRAFT_412181"/>
<dbReference type="PANTHER" id="PTHR33470">
    <property type="entry name" value="OS01G0164075 PROTEIN"/>
    <property type="match status" value="1"/>
</dbReference>
<dbReference type="HOGENOM" id="CLU_1417348_0_0_1"/>
<keyword evidence="3" id="KW-1185">Reference proteome</keyword>
<dbReference type="Proteomes" id="UP000001514">
    <property type="component" value="Unassembled WGS sequence"/>
</dbReference>
<gene>
    <name evidence="2" type="ORF">SELMODRAFT_412181</name>
</gene>
<proteinExistence type="predicted"/>
<dbReference type="AlphaFoldDB" id="D8RKB7"/>
<sequence>MTLVLVVEIVLKVPGGENGGGGNCNTGRKNSDASQAALQSALDYACSSGGGTALRAMLLSGNDENENDPPPVSVVEGIVYCQDCQGHWTKKISDALVSVVCKDKAGLITAYAMDNSDDSGYFQIKVPNYDCLHQENTTCVAQLVTTSDETCNKMTNEGDGAQGAKLRPFTSYYNEMFFRVGPFAFTPYTCNE</sequence>
<name>D8RKB7_SELML</name>
<evidence type="ECO:0000256" key="1">
    <source>
        <dbReference type="ARBA" id="ARBA00022729"/>
    </source>
</evidence>
<dbReference type="EMBL" id="GL377582">
    <property type="protein sequence ID" value="EFJ27413.1"/>
    <property type="molecule type" value="Genomic_DNA"/>
</dbReference>
<dbReference type="InParanoid" id="D8RKB7"/>
<protein>
    <recommendedName>
        <fullName evidence="4">Pollen Ole e 1 allergen and extensin family protein</fullName>
    </recommendedName>
</protein>
<dbReference type="Pfam" id="PF01190">
    <property type="entry name" value="Pollen_Ole_e_1"/>
    <property type="match status" value="1"/>
</dbReference>
<dbReference type="eggNOG" id="ENOG502RY0E">
    <property type="taxonomic scope" value="Eukaryota"/>
</dbReference>